<keyword evidence="1" id="KW-0862">Zinc</keyword>
<keyword evidence="1" id="KW-0479">Metal-binding</keyword>
<dbReference type="PANTHER" id="PTHR47094:SF1">
    <property type="entry name" value="RING-TYPE E3 UBIQUITIN TRANSFERASE"/>
    <property type="match status" value="1"/>
</dbReference>
<dbReference type="GO" id="GO:0061630">
    <property type="term" value="F:ubiquitin protein ligase activity"/>
    <property type="evidence" value="ECO:0007669"/>
    <property type="project" value="InterPro"/>
</dbReference>
<dbReference type="Proteomes" id="UP000008370">
    <property type="component" value="Unassembled WGS sequence"/>
</dbReference>
<evidence type="ECO:0000256" key="1">
    <source>
        <dbReference type="PROSITE-ProRule" id="PRU00175"/>
    </source>
</evidence>
<proteinExistence type="predicted"/>
<sequence length="299" mass="32014">MSQPRDPLPTPATTTRRALNLRQQRASRSRSATANSQPSSRSVSAAPAESEEDSPPRSVIDDDGSTVASLSRHQSMYDVNDPGRDRPSRGGSRSTLMGNRASSVGRTNGEPSPRRRRRLGRAETSLTVISSERENFADEPGPSSRTRSRSGTSASHQNAAPLPQSPIDVDALPGSPEARLPRPSKKRKRSASSPPPMPASSSDVLTPSRPNPEHLSAYVCPVCFSPPTRATMTPCGHVCCAECLFTAMQSTIERTVYHGPAAQRAKCPVCRAAIPGWDGKGRGVIGLKPRVVYSIDNGR</sequence>
<dbReference type="GO" id="GO:0006511">
    <property type="term" value="P:ubiquitin-dependent protein catabolic process"/>
    <property type="evidence" value="ECO:0007669"/>
    <property type="project" value="TreeGrafter"/>
</dbReference>
<protein>
    <recommendedName>
        <fullName evidence="3">RING-type domain-containing protein</fullName>
    </recommendedName>
</protein>
<keyword evidence="1" id="KW-0863">Zinc-finger</keyword>
<dbReference type="GO" id="GO:0140082">
    <property type="term" value="F:SUMO-ubiquitin ligase activity"/>
    <property type="evidence" value="ECO:0007669"/>
    <property type="project" value="TreeGrafter"/>
</dbReference>
<dbReference type="GeneID" id="18912538"/>
<reference evidence="4 5" key="1">
    <citation type="journal article" date="2012" name="BMC Genomics">
        <title>Comparative genomics of the white-rot fungi, Phanerochaete carnosa and P. chrysosporium, to elucidate the genetic basis of the distinct wood types they colonize.</title>
        <authorList>
            <person name="Suzuki H."/>
            <person name="MacDonald J."/>
            <person name="Syed K."/>
            <person name="Salamov A."/>
            <person name="Hori C."/>
            <person name="Aerts A."/>
            <person name="Henrissat B."/>
            <person name="Wiebenga A."/>
            <person name="vanKuyk P.A."/>
            <person name="Barry K."/>
            <person name="Lindquist E."/>
            <person name="LaButti K."/>
            <person name="Lapidus A."/>
            <person name="Lucas S."/>
            <person name="Coutinho P."/>
            <person name="Gong Y."/>
            <person name="Samejima M."/>
            <person name="Mahadevan R."/>
            <person name="Abou-Zaid M."/>
            <person name="de Vries R.P."/>
            <person name="Igarashi K."/>
            <person name="Yadav J.S."/>
            <person name="Grigoriev I.V."/>
            <person name="Master E.R."/>
        </authorList>
    </citation>
    <scope>NUCLEOTIDE SEQUENCE [LARGE SCALE GENOMIC DNA]</scope>
    <source>
        <strain evidence="4 5">HHB-10118-sp</strain>
    </source>
</reference>
<dbReference type="AlphaFoldDB" id="K5X4V8"/>
<dbReference type="InParanoid" id="K5X4V8"/>
<feature type="compositionally biased region" description="Pro residues" evidence="2">
    <location>
        <begin position="1"/>
        <end position="10"/>
    </location>
</feature>
<dbReference type="EMBL" id="JH930470">
    <property type="protein sequence ID" value="EKM57852.1"/>
    <property type="molecule type" value="Genomic_DNA"/>
</dbReference>
<evidence type="ECO:0000256" key="2">
    <source>
        <dbReference type="SAM" id="MobiDB-lite"/>
    </source>
</evidence>
<evidence type="ECO:0000259" key="3">
    <source>
        <dbReference type="PROSITE" id="PS50089"/>
    </source>
</evidence>
<dbReference type="GO" id="GO:0008270">
    <property type="term" value="F:zinc ion binding"/>
    <property type="evidence" value="ECO:0007669"/>
    <property type="project" value="UniProtKB-KW"/>
</dbReference>
<gene>
    <name evidence="4" type="ORF">PHACADRAFT_206723</name>
</gene>
<keyword evidence="5" id="KW-1185">Reference proteome</keyword>
<accession>K5X4V8</accession>
<feature type="compositionally biased region" description="Low complexity" evidence="2">
    <location>
        <begin position="11"/>
        <end position="37"/>
    </location>
</feature>
<feature type="domain" description="RING-type" evidence="3">
    <location>
        <begin position="220"/>
        <end position="271"/>
    </location>
</feature>
<evidence type="ECO:0000313" key="5">
    <source>
        <dbReference type="Proteomes" id="UP000008370"/>
    </source>
</evidence>
<dbReference type="KEGG" id="pco:PHACADRAFT_206723"/>
<dbReference type="SUPFAM" id="SSF57850">
    <property type="entry name" value="RING/U-box"/>
    <property type="match status" value="1"/>
</dbReference>
<feature type="compositionally biased region" description="Low complexity" evidence="2">
    <location>
        <begin position="140"/>
        <end position="153"/>
    </location>
</feature>
<dbReference type="InterPro" id="IPR001841">
    <property type="entry name" value="Znf_RING"/>
</dbReference>
<dbReference type="HOGENOM" id="CLU_940441_0_0_1"/>
<dbReference type="PROSITE" id="PS50089">
    <property type="entry name" value="ZF_RING_2"/>
    <property type="match status" value="1"/>
</dbReference>
<dbReference type="PANTHER" id="PTHR47094">
    <property type="entry name" value="ELFLESS, ISOFORM B"/>
    <property type="match status" value="1"/>
</dbReference>
<dbReference type="GO" id="GO:0033768">
    <property type="term" value="C:SUMO-targeted ubiquitin ligase complex"/>
    <property type="evidence" value="ECO:0007669"/>
    <property type="project" value="TreeGrafter"/>
</dbReference>
<organism evidence="4 5">
    <name type="scientific">Phanerochaete carnosa (strain HHB-10118-sp)</name>
    <name type="common">White-rot fungus</name>
    <name type="synonym">Peniophora carnosa</name>
    <dbReference type="NCBI Taxonomy" id="650164"/>
    <lineage>
        <taxon>Eukaryota</taxon>
        <taxon>Fungi</taxon>
        <taxon>Dikarya</taxon>
        <taxon>Basidiomycota</taxon>
        <taxon>Agaricomycotina</taxon>
        <taxon>Agaricomycetes</taxon>
        <taxon>Polyporales</taxon>
        <taxon>Phanerochaetaceae</taxon>
        <taxon>Phanerochaete</taxon>
    </lineage>
</organism>
<feature type="compositionally biased region" description="Polar residues" evidence="2">
    <location>
        <begin position="95"/>
        <end position="105"/>
    </location>
</feature>
<dbReference type="RefSeq" id="XP_007393195.1">
    <property type="nucleotide sequence ID" value="XM_007393133.1"/>
</dbReference>
<name>K5X4V8_PHACS</name>
<dbReference type="Pfam" id="PF14634">
    <property type="entry name" value="zf-RING_5"/>
    <property type="match status" value="1"/>
</dbReference>
<dbReference type="GO" id="GO:0032183">
    <property type="term" value="F:SUMO binding"/>
    <property type="evidence" value="ECO:0007669"/>
    <property type="project" value="TreeGrafter"/>
</dbReference>
<dbReference type="InterPro" id="IPR049627">
    <property type="entry name" value="SLX8"/>
</dbReference>
<dbReference type="OrthoDB" id="6270329at2759"/>
<dbReference type="STRING" id="650164.K5X4V8"/>
<evidence type="ECO:0000313" key="4">
    <source>
        <dbReference type="EMBL" id="EKM57852.1"/>
    </source>
</evidence>
<dbReference type="Gene3D" id="3.30.40.10">
    <property type="entry name" value="Zinc/RING finger domain, C3HC4 (zinc finger)"/>
    <property type="match status" value="1"/>
</dbReference>
<dbReference type="InterPro" id="IPR013083">
    <property type="entry name" value="Znf_RING/FYVE/PHD"/>
</dbReference>
<feature type="region of interest" description="Disordered" evidence="2">
    <location>
        <begin position="1"/>
        <end position="210"/>
    </location>
</feature>
<dbReference type="SMART" id="SM00184">
    <property type="entry name" value="RING"/>
    <property type="match status" value="1"/>
</dbReference>